<dbReference type="Pfam" id="PF00560">
    <property type="entry name" value="LRR_1"/>
    <property type="match status" value="3"/>
</dbReference>
<dbReference type="RefSeq" id="XP_023622000.1">
    <property type="nucleotide sequence ID" value="XM_023766232.1"/>
</dbReference>
<evidence type="ECO:0000313" key="11">
    <source>
        <dbReference type="EMBL" id="CZT15103.1"/>
    </source>
</evidence>
<evidence type="ECO:0000256" key="8">
    <source>
        <dbReference type="ARBA" id="ARBA00041871"/>
    </source>
</evidence>
<evidence type="ECO:0000313" key="12">
    <source>
        <dbReference type="Proteomes" id="UP000225277"/>
    </source>
</evidence>
<dbReference type="InterPro" id="IPR051582">
    <property type="entry name" value="LRR_extensin-like_regulator"/>
</dbReference>
<comment type="subcellular location">
    <subcellularLocation>
        <location evidence="1">Secreted</location>
        <location evidence="1">Cell wall</location>
    </subcellularLocation>
</comment>
<reference evidence="11 12" key="1">
    <citation type="submission" date="2016-03" db="EMBL/GenBank/DDBJ databases">
        <authorList>
            <person name="Ploux O."/>
        </authorList>
    </citation>
    <scope>NUCLEOTIDE SEQUENCE [LARGE SCALE GENOMIC DNA]</scope>
    <source>
        <strain evidence="11 12">URUG2</strain>
    </source>
</reference>
<feature type="domain" description="Leucine-rich repeat-containing N-terminal plant-type" evidence="10">
    <location>
        <begin position="33"/>
        <end position="68"/>
    </location>
</feature>
<dbReference type="GO" id="GO:0071555">
    <property type="term" value="P:cell wall organization"/>
    <property type="evidence" value="ECO:0007669"/>
    <property type="project" value="UniProtKB-KW"/>
</dbReference>
<evidence type="ECO:0000256" key="7">
    <source>
        <dbReference type="ARBA" id="ARBA00023316"/>
    </source>
</evidence>
<keyword evidence="12" id="KW-1185">Reference proteome</keyword>
<dbReference type="STRING" id="112498.A0A2D3V482"/>
<keyword evidence="5" id="KW-0677">Repeat</keyword>
<dbReference type="InterPro" id="IPR001611">
    <property type="entry name" value="Leu-rich_rpt"/>
</dbReference>
<keyword evidence="2" id="KW-0134">Cell wall</keyword>
<dbReference type="Pfam" id="PF08263">
    <property type="entry name" value="LRRNT_2"/>
    <property type="match status" value="1"/>
</dbReference>
<evidence type="ECO:0000256" key="5">
    <source>
        <dbReference type="ARBA" id="ARBA00022737"/>
    </source>
</evidence>
<gene>
    <name evidence="11" type="ORF">RCC_01001</name>
</gene>
<dbReference type="PANTHER" id="PTHR32093">
    <property type="entry name" value="LEUCINE-RICH REPEAT EXTENSIN-LIKE PROTEIN 3-RELATED"/>
    <property type="match status" value="1"/>
</dbReference>
<evidence type="ECO:0000256" key="4">
    <source>
        <dbReference type="ARBA" id="ARBA00022729"/>
    </source>
</evidence>
<feature type="chain" id="PRO_5013844300" description="Cell wall hydroxyproline-rich glycoprotein" evidence="9">
    <location>
        <begin position="20"/>
        <end position="277"/>
    </location>
</feature>
<evidence type="ECO:0000256" key="2">
    <source>
        <dbReference type="ARBA" id="ARBA00022512"/>
    </source>
</evidence>
<keyword evidence="6" id="KW-0379">Hydroxylation</keyword>
<evidence type="ECO:0000256" key="3">
    <source>
        <dbReference type="ARBA" id="ARBA00022525"/>
    </source>
</evidence>
<dbReference type="GeneID" id="35596321"/>
<dbReference type="EMBL" id="FJUY01000001">
    <property type="protein sequence ID" value="CZT15103.1"/>
    <property type="molecule type" value="Genomic_DNA"/>
</dbReference>
<keyword evidence="4 9" id="KW-0732">Signal</keyword>
<dbReference type="Proteomes" id="UP000225277">
    <property type="component" value="Unassembled WGS sequence"/>
</dbReference>
<evidence type="ECO:0000256" key="6">
    <source>
        <dbReference type="ARBA" id="ARBA00023278"/>
    </source>
</evidence>
<dbReference type="InterPro" id="IPR032675">
    <property type="entry name" value="LRR_dom_sf"/>
</dbReference>
<keyword evidence="3" id="KW-0964">Secreted</keyword>
<evidence type="ECO:0000256" key="1">
    <source>
        <dbReference type="ARBA" id="ARBA00004191"/>
    </source>
</evidence>
<evidence type="ECO:0000256" key="9">
    <source>
        <dbReference type="SAM" id="SignalP"/>
    </source>
</evidence>
<evidence type="ECO:0000259" key="10">
    <source>
        <dbReference type="Pfam" id="PF08263"/>
    </source>
</evidence>
<organism evidence="11 12">
    <name type="scientific">Ramularia collo-cygni</name>
    <dbReference type="NCBI Taxonomy" id="112498"/>
    <lineage>
        <taxon>Eukaryota</taxon>
        <taxon>Fungi</taxon>
        <taxon>Dikarya</taxon>
        <taxon>Ascomycota</taxon>
        <taxon>Pezizomycotina</taxon>
        <taxon>Dothideomycetes</taxon>
        <taxon>Dothideomycetidae</taxon>
        <taxon>Mycosphaerellales</taxon>
        <taxon>Mycosphaerellaceae</taxon>
        <taxon>Ramularia</taxon>
    </lineage>
</organism>
<sequence>MSSFIRSVFLLALAGTIQAAPARRATENHLVRDLRTLTKFGQKVTLDPNGTTASWTGTDVCKFSGVYCAESPAGYEAVASIDINGAQLGQNLVLDGVLDKLTDLALFHANSNGFVGTIPDLSKLEYLYEIDLSNNQLSGTFPTTVLDRPLAFLDLRYNAFSGEVPTQVFQPSSYQGYSVEVIFLNNNKFSGALPEFGAINSTYISLANNQFTGPIPASIANVVGLKELLLLGNQLTGTVPEALCELHLDVLDVSGNNLDATLGPKCQALKAAGVLVI</sequence>
<keyword evidence="7" id="KW-0961">Cell wall biogenesis/degradation</keyword>
<dbReference type="Gene3D" id="3.80.10.10">
    <property type="entry name" value="Ribonuclease Inhibitor"/>
    <property type="match status" value="2"/>
</dbReference>
<proteinExistence type="predicted"/>
<feature type="signal peptide" evidence="9">
    <location>
        <begin position="1"/>
        <end position="19"/>
    </location>
</feature>
<dbReference type="OrthoDB" id="676979at2759"/>
<dbReference type="PANTHER" id="PTHR32093:SF131">
    <property type="entry name" value="LEUCINE-RICH REPEAT-CONTAINING N-TERMINAL PLANT-TYPE DOMAIN-CONTAINING PROTEIN"/>
    <property type="match status" value="1"/>
</dbReference>
<dbReference type="SUPFAM" id="SSF52058">
    <property type="entry name" value="L domain-like"/>
    <property type="match status" value="1"/>
</dbReference>
<name>A0A2D3V482_9PEZI</name>
<protein>
    <recommendedName>
        <fullName evidence="8">Cell wall hydroxyproline-rich glycoprotein</fullName>
    </recommendedName>
</protein>
<dbReference type="InterPro" id="IPR013210">
    <property type="entry name" value="LRR_N_plant-typ"/>
</dbReference>
<accession>A0A2D3V482</accession>
<dbReference type="AlphaFoldDB" id="A0A2D3V482"/>